<keyword evidence="2 4" id="KW-0547">Nucleotide-binding</keyword>
<dbReference type="PANTHER" id="PTHR43334:SF1">
    <property type="entry name" value="3-HYDROXYPROPIONATE--COA LIGASE [ADP-FORMING]"/>
    <property type="match status" value="1"/>
</dbReference>
<dbReference type="Proteomes" id="UP000229497">
    <property type="component" value="Unassembled WGS sequence"/>
</dbReference>
<feature type="domain" description="ATP-grasp" evidence="5">
    <location>
        <begin position="484"/>
        <end position="520"/>
    </location>
</feature>
<dbReference type="SUPFAM" id="SSF51735">
    <property type="entry name" value="NAD(P)-binding Rossmann-fold domains"/>
    <property type="match status" value="1"/>
</dbReference>
<evidence type="ECO:0000256" key="2">
    <source>
        <dbReference type="ARBA" id="ARBA00022741"/>
    </source>
</evidence>
<evidence type="ECO:0000259" key="5">
    <source>
        <dbReference type="PROSITE" id="PS50975"/>
    </source>
</evidence>
<protein>
    <recommendedName>
        <fullName evidence="5">ATP-grasp domain-containing protein</fullName>
    </recommendedName>
</protein>
<dbReference type="Gene3D" id="3.40.50.261">
    <property type="entry name" value="Succinyl-CoA synthetase domains"/>
    <property type="match status" value="2"/>
</dbReference>
<gene>
    <name evidence="6" type="ORF">COV87_01935</name>
</gene>
<dbReference type="InterPro" id="IPR013815">
    <property type="entry name" value="ATP_grasp_subdomain_1"/>
</dbReference>
<dbReference type="SUPFAM" id="SSF52210">
    <property type="entry name" value="Succinyl-CoA synthetase domains"/>
    <property type="match status" value="2"/>
</dbReference>
<dbReference type="PROSITE" id="PS50975">
    <property type="entry name" value="ATP_GRASP"/>
    <property type="match status" value="1"/>
</dbReference>
<evidence type="ECO:0000256" key="3">
    <source>
        <dbReference type="ARBA" id="ARBA00022840"/>
    </source>
</evidence>
<dbReference type="InterPro" id="IPR011761">
    <property type="entry name" value="ATP-grasp"/>
</dbReference>
<evidence type="ECO:0000256" key="4">
    <source>
        <dbReference type="PROSITE-ProRule" id="PRU00409"/>
    </source>
</evidence>
<dbReference type="GO" id="GO:0005524">
    <property type="term" value="F:ATP binding"/>
    <property type="evidence" value="ECO:0007669"/>
    <property type="project" value="UniProtKB-UniRule"/>
</dbReference>
<dbReference type="Gene3D" id="3.40.50.720">
    <property type="entry name" value="NAD(P)-binding Rossmann-like Domain"/>
    <property type="match status" value="1"/>
</dbReference>
<dbReference type="EMBL" id="PCVK01000054">
    <property type="protein sequence ID" value="PIQ71689.1"/>
    <property type="molecule type" value="Genomic_DNA"/>
</dbReference>
<dbReference type="InterPro" id="IPR036291">
    <property type="entry name" value="NAD(P)-bd_dom_sf"/>
</dbReference>
<dbReference type="InterPro" id="IPR003781">
    <property type="entry name" value="CoA-bd"/>
</dbReference>
<dbReference type="SMART" id="SM00881">
    <property type="entry name" value="CoA_binding"/>
    <property type="match status" value="1"/>
</dbReference>
<dbReference type="Pfam" id="PF13380">
    <property type="entry name" value="CoA_binding_2"/>
    <property type="match status" value="1"/>
</dbReference>
<feature type="non-terminal residue" evidence="6">
    <location>
        <position position="598"/>
    </location>
</feature>
<name>A0A2H0KKB6_9BACT</name>
<evidence type="ECO:0000256" key="1">
    <source>
        <dbReference type="ARBA" id="ARBA00022598"/>
    </source>
</evidence>
<accession>A0A2H0KKB6</accession>
<dbReference type="InterPro" id="IPR032875">
    <property type="entry name" value="Succ_CoA_lig_flav_dom"/>
</dbReference>
<dbReference type="InterPro" id="IPR051538">
    <property type="entry name" value="Acyl-CoA_Synth/Transferase"/>
</dbReference>
<comment type="caution">
    <text evidence="6">The sequence shown here is derived from an EMBL/GenBank/DDBJ whole genome shotgun (WGS) entry which is preliminary data.</text>
</comment>
<dbReference type="SUPFAM" id="SSF56059">
    <property type="entry name" value="Glutathione synthetase ATP-binding domain-like"/>
    <property type="match status" value="1"/>
</dbReference>
<dbReference type="Gene3D" id="3.30.1490.20">
    <property type="entry name" value="ATP-grasp fold, A domain"/>
    <property type="match status" value="1"/>
</dbReference>
<dbReference type="Gene3D" id="3.30.470.20">
    <property type="entry name" value="ATP-grasp fold, B domain"/>
    <property type="match status" value="1"/>
</dbReference>
<dbReference type="Pfam" id="PF13607">
    <property type="entry name" value="Succ_CoA_lig"/>
    <property type="match status" value="1"/>
</dbReference>
<dbReference type="AlphaFoldDB" id="A0A2H0KKB6"/>
<dbReference type="GO" id="GO:0043758">
    <property type="term" value="F:acetate-CoA ligase (ADP-forming) activity"/>
    <property type="evidence" value="ECO:0007669"/>
    <property type="project" value="InterPro"/>
</dbReference>
<dbReference type="InterPro" id="IPR016102">
    <property type="entry name" value="Succinyl-CoA_synth-like"/>
</dbReference>
<dbReference type="InterPro" id="IPR043938">
    <property type="entry name" value="Ligase_CoA_dom"/>
</dbReference>
<dbReference type="PANTHER" id="PTHR43334">
    <property type="entry name" value="ACETATE--COA LIGASE [ADP-FORMING]"/>
    <property type="match status" value="1"/>
</dbReference>
<dbReference type="Pfam" id="PF13549">
    <property type="entry name" value="ATP-grasp_5"/>
    <property type="match status" value="1"/>
</dbReference>
<organism evidence="6 7">
    <name type="scientific">Candidatus Roizmanbacteria bacterium CG11_big_fil_rev_8_21_14_0_20_37_16</name>
    <dbReference type="NCBI Taxonomy" id="1974857"/>
    <lineage>
        <taxon>Bacteria</taxon>
        <taxon>Candidatus Roizmaniibacteriota</taxon>
    </lineage>
</organism>
<evidence type="ECO:0000313" key="6">
    <source>
        <dbReference type="EMBL" id="PIQ71689.1"/>
    </source>
</evidence>
<proteinExistence type="predicted"/>
<keyword evidence="1" id="KW-0436">Ligase</keyword>
<dbReference type="Pfam" id="PF19045">
    <property type="entry name" value="Ligase_CoA_2"/>
    <property type="match status" value="1"/>
</dbReference>
<reference evidence="6 7" key="1">
    <citation type="submission" date="2017-09" db="EMBL/GenBank/DDBJ databases">
        <title>Depth-based differentiation of microbial function through sediment-hosted aquifers and enrichment of novel symbionts in the deep terrestrial subsurface.</title>
        <authorList>
            <person name="Probst A.J."/>
            <person name="Ladd B."/>
            <person name="Jarett J.K."/>
            <person name="Geller-Mcgrath D.E."/>
            <person name="Sieber C.M."/>
            <person name="Emerson J.B."/>
            <person name="Anantharaman K."/>
            <person name="Thomas B.C."/>
            <person name="Malmstrom R."/>
            <person name="Stieglmeier M."/>
            <person name="Klingl A."/>
            <person name="Woyke T."/>
            <person name="Ryan C.M."/>
            <person name="Banfield J.F."/>
        </authorList>
    </citation>
    <scope>NUCLEOTIDE SEQUENCE [LARGE SCALE GENOMIC DNA]</scope>
    <source>
        <strain evidence="6">CG11_big_fil_rev_8_21_14_0_20_37_16</strain>
    </source>
</reference>
<dbReference type="GO" id="GO:0046872">
    <property type="term" value="F:metal ion binding"/>
    <property type="evidence" value="ECO:0007669"/>
    <property type="project" value="InterPro"/>
</dbReference>
<keyword evidence="3 4" id="KW-0067">ATP-binding</keyword>
<evidence type="ECO:0000313" key="7">
    <source>
        <dbReference type="Proteomes" id="UP000229497"/>
    </source>
</evidence>
<sequence length="598" mass="65939">MDLKTFFNPASIAIIGVSENPKKVGYLVAENLIRQGYKGEIYFINPKFDKLFDRPVYKDIKDIKKPIDLVVLAVPADAAMHLLDDLKTIDIHNIVLYAAGFKEAGVDGAVKEQNLVMKAKQYDMTILGPNCIGYVSTISNANVTFLKNASPKGNVGFISQSGALGSLMVDYLVGHENFGFSYFMSLGNKATIDECDLLEFLRDDPDTKVIGMYLEDVKRGEDFKRILEETTKIKPVIILKSGSTVEGSKAAGSHTGSMVGDDMVYTTAFDQYGGIRAGQFFEFMSMLKICSFGRAPTSKDILILSNAGGIGVLLTDELIKNKLELVTVPEDVKETIKKNMGGDKVTIHNPIDLLGDASAFQYRQAIAATIQQKHIGGVIVMLTPQANTEVEDTAITLIEAQSAFSKPIFPIFMGEKSVGQSHTHFERAKMASFFTYDFLPSALAKIIHYQDHIQHSVVHTKKEIEPAKRVVIPKKSILNPFETNTVLMSAGINPVSLILAKSEEEVRKLGNEIGYPIVLKIASEKITHKTEVKGVRINIQNEKELVDNYHNMCEATGEPSVFLQKMMRGHEFIIGAKRDNQFGIVILLGLGGIYAELI</sequence>